<evidence type="ECO:0000256" key="1">
    <source>
        <dbReference type="SAM" id="MobiDB-lite"/>
    </source>
</evidence>
<evidence type="ECO:0000313" key="3">
    <source>
        <dbReference type="EMBL" id="EJK76721.1"/>
    </source>
</evidence>
<keyword evidence="4" id="KW-1185">Reference proteome</keyword>
<dbReference type="Gene3D" id="2.130.10.10">
    <property type="entry name" value="YVTN repeat-like/Quinoprotein amine dehydrogenase"/>
    <property type="match status" value="1"/>
</dbReference>
<reference evidence="3 4" key="1">
    <citation type="journal article" date="2012" name="Genome Biol.">
        <title>Genome and low-iron response of an oceanic diatom adapted to chronic iron limitation.</title>
        <authorList>
            <person name="Lommer M."/>
            <person name="Specht M."/>
            <person name="Roy A.S."/>
            <person name="Kraemer L."/>
            <person name="Andreson R."/>
            <person name="Gutowska M.A."/>
            <person name="Wolf J."/>
            <person name="Bergner S.V."/>
            <person name="Schilhabel M.B."/>
            <person name="Klostermeier U.C."/>
            <person name="Beiko R.G."/>
            <person name="Rosenstiel P."/>
            <person name="Hippler M."/>
            <person name="Laroche J."/>
        </authorList>
    </citation>
    <scope>NUCLEOTIDE SEQUENCE [LARGE SCALE GENOMIC DNA]</scope>
    <source>
        <strain evidence="3 4">CCMP1005</strain>
    </source>
</reference>
<accession>K0TN14</accession>
<gene>
    <name evidence="3" type="ORF">THAOC_01501</name>
</gene>
<feature type="region of interest" description="Disordered" evidence="1">
    <location>
        <begin position="24"/>
        <end position="93"/>
    </location>
</feature>
<feature type="signal peptide" evidence="2">
    <location>
        <begin position="1"/>
        <end position="20"/>
    </location>
</feature>
<protein>
    <submittedName>
        <fullName evidence="3">Uncharacterized protein</fullName>
    </submittedName>
</protein>
<evidence type="ECO:0000256" key="2">
    <source>
        <dbReference type="SAM" id="SignalP"/>
    </source>
</evidence>
<evidence type="ECO:0000313" key="4">
    <source>
        <dbReference type="Proteomes" id="UP000266841"/>
    </source>
</evidence>
<dbReference type="EMBL" id="AGNL01001779">
    <property type="protein sequence ID" value="EJK76721.1"/>
    <property type="molecule type" value="Genomic_DNA"/>
</dbReference>
<dbReference type="InterPro" id="IPR015943">
    <property type="entry name" value="WD40/YVTN_repeat-like_dom_sf"/>
</dbReference>
<name>K0TN14_THAOC</name>
<comment type="caution">
    <text evidence="3">The sequence shown here is derived from an EMBL/GenBank/DDBJ whole genome shotgun (WGS) entry which is preliminary data.</text>
</comment>
<dbReference type="OrthoDB" id="10006285at2759"/>
<feature type="compositionally biased region" description="Acidic residues" evidence="1">
    <location>
        <begin position="25"/>
        <end position="34"/>
    </location>
</feature>
<organism evidence="3 4">
    <name type="scientific">Thalassiosira oceanica</name>
    <name type="common">Marine diatom</name>
    <dbReference type="NCBI Taxonomy" id="159749"/>
    <lineage>
        <taxon>Eukaryota</taxon>
        <taxon>Sar</taxon>
        <taxon>Stramenopiles</taxon>
        <taxon>Ochrophyta</taxon>
        <taxon>Bacillariophyta</taxon>
        <taxon>Coscinodiscophyceae</taxon>
        <taxon>Thalassiosirophycidae</taxon>
        <taxon>Thalassiosirales</taxon>
        <taxon>Thalassiosiraceae</taxon>
        <taxon>Thalassiosira</taxon>
    </lineage>
</organism>
<feature type="compositionally biased region" description="Basic residues" evidence="1">
    <location>
        <begin position="39"/>
        <end position="50"/>
    </location>
</feature>
<dbReference type="SUPFAM" id="SSF82171">
    <property type="entry name" value="DPP6 N-terminal domain-like"/>
    <property type="match status" value="1"/>
</dbReference>
<dbReference type="AlphaFoldDB" id="K0TN14"/>
<proteinExistence type="predicted"/>
<sequence length="409" mass="43572">MKVFQLIIAATLMVSTVADGHMEAEEPCDDDDDYVPGKSGKKSKKGKGKKNYGTGKSGKTGEGKGGKMKVGKGGKTGGGGSKSSKYPDGGHPSLYVMTNSAHGNAVQMYRRDSANGEIEYLASFATGGVGGQAGDIDGQPRPIGQAAPAPLGASGSLTNVDNRCLLAVNAGSNNVASFYIQDNGYLVRKSCLDSKGGLPVSTSYRDWNDDYLVYVLNAGGKGHLAGFHLDSRTCEMEYIQDSVWVLQEGLDQPGDLPNVFASPSQVSFSPDSEHLVVNIKRPLDTEDNVQGHFVVYRVLETGCLDHPVMSESNGNTPWAFIFSPHQKLISTEYNGPGFGGSHVSSYMFGGAEDCSTCDAEGGNLILDRTIPLKNDEYTTAMTTSISYVSELMRSQCGHLRAQFDTKLTP</sequence>
<feature type="chain" id="PRO_5003841907" evidence="2">
    <location>
        <begin position="21"/>
        <end position="409"/>
    </location>
</feature>
<keyword evidence="2" id="KW-0732">Signal</keyword>
<dbReference type="Proteomes" id="UP000266841">
    <property type="component" value="Unassembled WGS sequence"/>
</dbReference>